<comment type="caution">
    <text evidence="1">The sequence shown here is derived from an EMBL/GenBank/DDBJ whole genome shotgun (WGS) entry which is preliminary data.</text>
</comment>
<organism evidence="1">
    <name type="scientific">Oscillatoriales cyanobacterium SpSt-418</name>
    <dbReference type="NCBI Taxonomy" id="2282169"/>
    <lineage>
        <taxon>Bacteria</taxon>
        <taxon>Bacillati</taxon>
        <taxon>Cyanobacteriota</taxon>
        <taxon>Cyanophyceae</taxon>
        <taxon>Oscillatoriophycideae</taxon>
        <taxon>Oscillatoriales</taxon>
    </lineage>
</organism>
<evidence type="ECO:0000313" key="1">
    <source>
        <dbReference type="EMBL" id="HFM98516.1"/>
    </source>
</evidence>
<dbReference type="NCBIfam" id="TIGR02595">
    <property type="entry name" value="PEP_CTERM"/>
    <property type="match status" value="1"/>
</dbReference>
<accession>A0A7C3PIB3</accession>
<gene>
    <name evidence="1" type="ORF">ENR64_12315</name>
</gene>
<dbReference type="EMBL" id="DSRU01000173">
    <property type="protein sequence ID" value="HFM98516.1"/>
    <property type="molecule type" value="Genomic_DNA"/>
</dbReference>
<protein>
    <submittedName>
        <fullName evidence="1">PEP-CTERM sorting domain-containing protein</fullName>
    </submittedName>
</protein>
<sequence>MLLKSDHFKKIFLPAITLFVSLGSASFQPVEAAYFYLGSTDSNFSGYLAYESEKENFSLTAIGLESIRLDQLNQEVNGLQFLLEGAVSLPYGSVDPQPAILQLSLANDVRLDFVDGDLVSITGQSDNTFFSGSEGRPGSCCSTYSGNVFFMTKLNLLNAFMQGTTTYYEPPTFENSYTSSFSSEIYRATLFFETIEPIQPIPEPATLFGVGVAAALGVAGRRAQKR</sequence>
<proteinExistence type="predicted"/>
<reference evidence="1" key="1">
    <citation type="journal article" date="2020" name="mSystems">
        <title>Genome- and Community-Level Interaction Insights into Carbon Utilization and Element Cycling Functions of Hydrothermarchaeota in Hydrothermal Sediment.</title>
        <authorList>
            <person name="Zhou Z."/>
            <person name="Liu Y."/>
            <person name="Xu W."/>
            <person name="Pan J."/>
            <person name="Luo Z.H."/>
            <person name="Li M."/>
        </authorList>
    </citation>
    <scope>NUCLEOTIDE SEQUENCE [LARGE SCALE GENOMIC DNA]</scope>
    <source>
        <strain evidence="1">SpSt-418</strain>
    </source>
</reference>
<dbReference type="AlphaFoldDB" id="A0A7C3PIB3"/>
<dbReference type="InterPro" id="IPR013424">
    <property type="entry name" value="Ice-binding_C"/>
</dbReference>
<name>A0A7C3PIB3_9CYAN</name>